<keyword evidence="9 12" id="KW-0472">Membrane</keyword>
<keyword evidence="16" id="KW-1185">Reference proteome</keyword>
<evidence type="ECO:0000259" key="14">
    <source>
        <dbReference type="Pfam" id="PF08263"/>
    </source>
</evidence>
<keyword evidence="8 12" id="KW-1133">Transmembrane helix</keyword>
<feature type="transmembrane region" description="Helical" evidence="12">
    <location>
        <begin position="761"/>
        <end position="783"/>
    </location>
</feature>
<keyword evidence="7" id="KW-0677">Repeat</keyword>
<evidence type="ECO:0000256" key="2">
    <source>
        <dbReference type="ARBA" id="ARBA00009592"/>
    </source>
</evidence>
<reference evidence="15 16" key="1">
    <citation type="journal article" date="2021" name="Commun. Biol.">
        <title>The genome of Shorea leprosula (Dipterocarpaceae) highlights the ecological relevance of drought in aseasonal tropical rainforests.</title>
        <authorList>
            <person name="Ng K.K.S."/>
            <person name="Kobayashi M.J."/>
            <person name="Fawcett J.A."/>
            <person name="Hatakeyama M."/>
            <person name="Paape T."/>
            <person name="Ng C.H."/>
            <person name="Ang C.C."/>
            <person name="Tnah L.H."/>
            <person name="Lee C.T."/>
            <person name="Nishiyama T."/>
            <person name="Sese J."/>
            <person name="O'Brien M.J."/>
            <person name="Copetti D."/>
            <person name="Mohd Noor M.I."/>
            <person name="Ong R.C."/>
            <person name="Putra M."/>
            <person name="Sireger I.Z."/>
            <person name="Indrioko S."/>
            <person name="Kosugi Y."/>
            <person name="Izuno A."/>
            <person name="Isagi Y."/>
            <person name="Lee S.L."/>
            <person name="Shimizu K.K."/>
        </authorList>
    </citation>
    <scope>NUCLEOTIDE SEQUENCE [LARGE SCALE GENOMIC DNA]</scope>
    <source>
        <strain evidence="15">214</strain>
    </source>
</reference>
<comment type="subcellular location">
    <subcellularLocation>
        <location evidence="1">Cell membrane</location>
        <topology evidence="1">Single-pass type I membrane protein</topology>
    </subcellularLocation>
</comment>
<dbReference type="Pfam" id="PF13855">
    <property type="entry name" value="LRR_8"/>
    <property type="match status" value="3"/>
</dbReference>
<keyword evidence="3" id="KW-1003">Cell membrane</keyword>
<dbReference type="GO" id="GO:0005886">
    <property type="term" value="C:plasma membrane"/>
    <property type="evidence" value="ECO:0007669"/>
    <property type="project" value="UniProtKB-SubCell"/>
</dbReference>
<dbReference type="PRINTS" id="PR00019">
    <property type="entry name" value="LEURICHRPT"/>
</dbReference>
<evidence type="ECO:0000256" key="6">
    <source>
        <dbReference type="ARBA" id="ARBA00022729"/>
    </source>
</evidence>
<protein>
    <recommendedName>
        <fullName evidence="14">Leucine-rich repeat-containing N-terminal plant-type domain-containing protein</fullName>
    </recommendedName>
</protein>
<dbReference type="PANTHER" id="PTHR48061:SF2">
    <property type="entry name" value="RECEPTOR LIKE PROTEIN 30-LIKE"/>
    <property type="match status" value="1"/>
</dbReference>
<evidence type="ECO:0000256" key="1">
    <source>
        <dbReference type="ARBA" id="ARBA00004251"/>
    </source>
</evidence>
<dbReference type="InterPro" id="IPR046956">
    <property type="entry name" value="RLP23-like"/>
</dbReference>
<evidence type="ECO:0000256" key="10">
    <source>
        <dbReference type="ARBA" id="ARBA00023170"/>
    </source>
</evidence>
<dbReference type="InterPro" id="IPR013210">
    <property type="entry name" value="LRR_N_plant-typ"/>
</dbReference>
<evidence type="ECO:0000256" key="8">
    <source>
        <dbReference type="ARBA" id="ARBA00022989"/>
    </source>
</evidence>
<dbReference type="FunFam" id="3.80.10.10:FF:000095">
    <property type="entry name" value="LRR receptor-like serine/threonine-protein kinase GSO1"/>
    <property type="match status" value="1"/>
</dbReference>
<keyword evidence="11" id="KW-0325">Glycoprotein</keyword>
<evidence type="ECO:0000256" key="12">
    <source>
        <dbReference type="SAM" id="Phobius"/>
    </source>
</evidence>
<evidence type="ECO:0000313" key="16">
    <source>
        <dbReference type="Proteomes" id="UP001054252"/>
    </source>
</evidence>
<organism evidence="15 16">
    <name type="scientific">Rubroshorea leprosula</name>
    <dbReference type="NCBI Taxonomy" id="152421"/>
    <lineage>
        <taxon>Eukaryota</taxon>
        <taxon>Viridiplantae</taxon>
        <taxon>Streptophyta</taxon>
        <taxon>Embryophyta</taxon>
        <taxon>Tracheophyta</taxon>
        <taxon>Spermatophyta</taxon>
        <taxon>Magnoliopsida</taxon>
        <taxon>eudicotyledons</taxon>
        <taxon>Gunneridae</taxon>
        <taxon>Pentapetalae</taxon>
        <taxon>rosids</taxon>
        <taxon>malvids</taxon>
        <taxon>Malvales</taxon>
        <taxon>Dipterocarpaceae</taxon>
        <taxon>Rubroshorea</taxon>
    </lineage>
</organism>
<accession>A0AAV5MLM6</accession>
<keyword evidence="10" id="KW-0675">Receptor</keyword>
<dbReference type="SUPFAM" id="SSF52058">
    <property type="entry name" value="L domain-like"/>
    <property type="match status" value="2"/>
</dbReference>
<dbReference type="InterPro" id="IPR001611">
    <property type="entry name" value="Leu-rich_rpt"/>
</dbReference>
<dbReference type="Pfam" id="PF00560">
    <property type="entry name" value="LRR_1"/>
    <property type="match status" value="5"/>
</dbReference>
<gene>
    <name evidence="15" type="ORF">SLEP1_g57046</name>
</gene>
<dbReference type="EMBL" id="BPVZ01000358">
    <property type="protein sequence ID" value="GKV50338.1"/>
    <property type="molecule type" value="Genomic_DNA"/>
</dbReference>
<evidence type="ECO:0000256" key="7">
    <source>
        <dbReference type="ARBA" id="ARBA00022737"/>
    </source>
</evidence>
<dbReference type="Proteomes" id="UP001054252">
    <property type="component" value="Unassembled WGS sequence"/>
</dbReference>
<evidence type="ECO:0000313" key="15">
    <source>
        <dbReference type="EMBL" id="GKV50338.1"/>
    </source>
</evidence>
<keyword evidence="4" id="KW-0433">Leucine-rich repeat</keyword>
<dbReference type="SMART" id="SM00369">
    <property type="entry name" value="LRR_TYP"/>
    <property type="match status" value="5"/>
</dbReference>
<evidence type="ECO:0000256" key="13">
    <source>
        <dbReference type="SAM" id="SignalP"/>
    </source>
</evidence>
<evidence type="ECO:0000256" key="4">
    <source>
        <dbReference type="ARBA" id="ARBA00022614"/>
    </source>
</evidence>
<comment type="similarity">
    <text evidence="2">Belongs to the RLP family.</text>
</comment>
<dbReference type="InterPro" id="IPR003591">
    <property type="entry name" value="Leu-rich_rpt_typical-subtyp"/>
</dbReference>
<evidence type="ECO:0000256" key="9">
    <source>
        <dbReference type="ARBA" id="ARBA00023136"/>
    </source>
</evidence>
<feature type="domain" description="Leucine-rich repeat-containing N-terminal plant-type" evidence="14">
    <location>
        <begin position="37"/>
        <end position="73"/>
    </location>
</feature>
<name>A0AAV5MLM6_9ROSI</name>
<keyword evidence="5 12" id="KW-0812">Transmembrane</keyword>
<feature type="chain" id="PRO_5043899070" description="Leucine-rich repeat-containing N-terminal plant-type domain-containing protein" evidence="13">
    <location>
        <begin position="29"/>
        <end position="804"/>
    </location>
</feature>
<dbReference type="Gene3D" id="3.80.10.10">
    <property type="entry name" value="Ribonuclease Inhibitor"/>
    <property type="match status" value="4"/>
</dbReference>
<dbReference type="Pfam" id="PF08263">
    <property type="entry name" value="LRRNT_2"/>
    <property type="match status" value="1"/>
</dbReference>
<dbReference type="AlphaFoldDB" id="A0AAV5MLM6"/>
<proteinExistence type="inferred from homology"/>
<sequence>MMLSLFTWLFMLLLATILFEINVVLVSGQCLSDQQWFLLQLKNRLDFNSSSSLKLVKWNQTTDCCMWEGVTCDTGGYVTDLDLSNKWIVGGIDNSSSLFNLQHLQSLNLANNHFNSDFPSSLSKLERIDLRDNALSGTFPTTLFEIPSLQSLVLSKNQFTGELHETPELASFTLQSLELDGNMLNGSLPVFVFGLQSLKVLILSSNNFSGPLNSSLILNLTNLSTLDLSFNSLSINGTNYDPASFPLIQTLKLASCKLKRFPNFLEKQFNLSILDLSANQIDGEIPDWIWTLQSLSYLNLSYNFLVNLQGPLQVQLSHLSVLDLRNNKLQGQLPAPSPHLAYVDYSSNKFSSIIQFYSSSSTFSFILLSNNNLQGSIPESICDATNLQVLDMSNNSLNGTIPQCLNEMQFLKVLDLSRNNLNGNISNKFSSNCSLQTLNLNGNHLEGEVPRSLANCTILEVLDLGNNQISDTFPCHLKNMSSLRVLVLRYNKFHGLITCPDDNSSWPPLQIVDLASNHFKGELPYRWLRTWEAMMVASDEFKVLVLEEDVHFELDHNILIPAATCSYCTDDGCGRLPRRIPGVCQDTNADLFMSTTVDIFSQGIYYRFAITTTIKGSERRLVKILSLFTSIDFSCNKFEGQIPKVLGEFRALYALNLSHNCFIGLIPSSLGNLQHLESLDLSSNNLSGEIPQQLGDLNFLAVLNLSHNQLEGRIPSGRQLQTFSEDSFKDNKGLCGMPLKKNCSVPPSKDKHSDDGTYIDWNFLSIELGFVFGLGIVILPLMFCKRWRVWYCKHINGFLRRFFP</sequence>
<dbReference type="InterPro" id="IPR032675">
    <property type="entry name" value="LRR_dom_sf"/>
</dbReference>
<evidence type="ECO:0000256" key="5">
    <source>
        <dbReference type="ARBA" id="ARBA00022692"/>
    </source>
</evidence>
<dbReference type="FunFam" id="3.80.10.10:FF:000213">
    <property type="entry name" value="Tyrosine-sulfated glycopeptide receptor 1"/>
    <property type="match status" value="1"/>
</dbReference>
<feature type="signal peptide" evidence="13">
    <location>
        <begin position="1"/>
        <end position="28"/>
    </location>
</feature>
<dbReference type="PANTHER" id="PTHR48061">
    <property type="entry name" value="LEUCINE-RICH REPEAT RECEPTOR PROTEIN KINASE EMS1-LIKE-RELATED"/>
    <property type="match status" value="1"/>
</dbReference>
<comment type="caution">
    <text evidence="15">The sequence shown here is derived from an EMBL/GenBank/DDBJ whole genome shotgun (WGS) entry which is preliminary data.</text>
</comment>
<evidence type="ECO:0000256" key="11">
    <source>
        <dbReference type="ARBA" id="ARBA00023180"/>
    </source>
</evidence>
<keyword evidence="6 13" id="KW-0732">Signal</keyword>
<evidence type="ECO:0000256" key="3">
    <source>
        <dbReference type="ARBA" id="ARBA00022475"/>
    </source>
</evidence>